<keyword evidence="12 15" id="KW-0496">Mitochondrion</keyword>
<dbReference type="InterPro" id="IPR050269">
    <property type="entry name" value="ComplexI_Subunit6"/>
</dbReference>
<keyword evidence="6 15" id="KW-0679">Respiratory chain</keyword>
<evidence type="ECO:0000256" key="6">
    <source>
        <dbReference type="ARBA" id="ARBA00022660"/>
    </source>
</evidence>
<dbReference type="EC" id="7.1.1.2" evidence="3 15"/>
<comment type="function">
    <text evidence="15">Core subunit of the mitochondrial membrane respiratory chain NADH dehydrogenase (Complex I) which catalyzes electron transfer from NADH through the respiratory chain, using ubiquinone as an electron acceptor. Essential for the catalytic activity and assembly of complex I.</text>
</comment>
<evidence type="ECO:0000256" key="11">
    <source>
        <dbReference type="ARBA" id="ARBA00023027"/>
    </source>
</evidence>
<dbReference type="Pfam" id="PF00499">
    <property type="entry name" value="Oxidored_q3"/>
    <property type="match status" value="1"/>
</dbReference>
<dbReference type="PANTHER" id="PTHR11435">
    <property type="entry name" value="NADH UBIQUINONE OXIDOREDUCTASE SUBUNIT ND6"/>
    <property type="match status" value="1"/>
</dbReference>
<evidence type="ECO:0000256" key="4">
    <source>
        <dbReference type="ARBA" id="ARBA00021095"/>
    </source>
</evidence>
<evidence type="ECO:0000313" key="16">
    <source>
        <dbReference type="EMBL" id="QQY84958.1"/>
    </source>
</evidence>
<evidence type="ECO:0000256" key="10">
    <source>
        <dbReference type="ARBA" id="ARBA00022989"/>
    </source>
</evidence>
<dbReference type="RefSeq" id="YP_010155767.1">
    <property type="nucleotide sequence ID" value="NC_057219.1"/>
</dbReference>
<name>A0A7U1AQD3_9NEOP</name>
<feature type="transmembrane region" description="Helical" evidence="15">
    <location>
        <begin position="47"/>
        <end position="71"/>
    </location>
</feature>
<evidence type="ECO:0000256" key="2">
    <source>
        <dbReference type="ARBA" id="ARBA00005698"/>
    </source>
</evidence>
<evidence type="ECO:0000256" key="5">
    <source>
        <dbReference type="ARBA" id="ARBA00022448"/>
    </source>
</evidence>
<dbReference type="GO" id="GO:0031966">
    <property type="term" value="C:mitochondrial membrane"/>
    <property type="evidence" value="ECO:0007669"/>
    <property type="project" value="UniProtKB-SubCell"/>
</dbReference>
<dbReference type="AlphaFoldDB" id="A0A7U1AQD3"/>
<accession>A0A7U1AQD3</accession>
<protein>
    <recommendedName>
        <fullName evidence="4 15">NADH-ubiquinone oxidoreductase chain 6</fullName>
        <ecNumber evidence="3 15">7.1.1.2</ecNumber>
    </recommendedName>
</protein>
<keyword evidence="15" id="KW-0830">Ubiquinone</keyword>
<comment type="similarity">
    <text evidence="2 15">Belongs to the complex I subunit 6 family.</text>
</comment>
<feature type="transmembrane region" description="Helical" evidence="15">
    <location>
        <begin position="136"/>
        <end position="155"/>
    </location>
</feature>
<evidence type="ECO:0000256" key="13">
    <source>
        <dbReference type="ARBA" id="ARBA00023136"/>
    </source>
</evidence>
<evidence type="ECO:0000256" key="15">
    <source>
        <dbReference type="RuleBase" id="RU004430"/>
    </source>
</evidence>
<keyword evidence="5 15" id="KW-0813">Transport</keyword>
<dbReference type="GO" id="GO:0008137">
    <property type="term" value="F:NADH dehydrogenase (ubiquinone) activity"/>
    <property type="evidence" value="ECO:0007669"/>
    <property type="project" value="UniProtKB-UniRule"/>
</dbReference>
<geneLocation type="mitochondrion" evidence="16"/>
<evidence type="ECO:0000256" key="9">
    <source>
        <dbReference type="ARBA" id="ARBA00022982"/>
    </source>
</evidence>
<dbReference type="PANTHER" id="PTHR11435:SF1">
    <property type="entry name" value="NADH-UBIQUINONE OXIDOREDUCTASE CHAIN 6"/>
    <property type="match status" value="1"/>
</dbReference>
<keyword evidence="10 15" id="KW-1133">Transmembrane helix</keyword>
<feature type="transmembrane region" description="Helical" evidence="15">
    <location>
        <begin position="83"/>
        <end position="107"/>
    </location>
</feature>
<dbReference type="EMBL" id="MN200022">
    <property type="protein sequence ID" value="QQY84958.1"/>
    <property type="molecule type" value="Genomic_DNA"/>
</dbReference>
<evidence type="ECO:0000256" key="3">
    <source>
        <dbReference type="ARBA" id="ARBA00012944"/>
    </source>
</evidence>
<reference evidence="16" key="1">
    <citation type="journal article" date="2019" name="Mitochondrial DNA Part B Resour">
        <title>The complete mitochondrial genome of Conwentzia sinica (Neuroptera: Coniopterygidae).</title>
        <authorList>
            <person name="Song J."/>
            <person name="Dong J."/>
            <person name="Ma M."/>
            <person name="Yi H."/>
            <person name="Liu Z."/>
        </authorList>
    </citation>
    <scope>NUCLEOTIDE SEQUENCE</scope>
</reference>
<reference evidence="16" key="2">
    <citation type="submission" date="2019-07" db="EMBL/GenBank/DDBJ databases">
        <authorList>
            <person name="Liu Z.Q."/>
        </authorList>
    </citation>
    <scope>NUCLEOTIDE SEQUENCE</scope>
</reference>
<feature type="transmembrane region" description="Helical" evidence="15">
    <location>
        <begin position="21"/>
        <end position="41"/>
    </location>
</feature>
<dbReference type="InterPro" id="IPR001457">
    <property type="entry name" value="NADH_UbQ/plastoQ_OxRdtase_su6"/>
</dbReference>
<evidence type="ECO:0000256" key="8">
    <source>
        <dbReference type="ARBA" id="ARBA00022967"/>
    </source>
</evidence>
<organism evidence="16">
    <name type="scientific">Conwentzia sinica</name>
    <dbReference type="NCBI Taxonomy" id="450904"/>
    <lineage>
        <taxon>Eukaryota</taxon>
        <taxon>Metazoa</taxon>
        <taxon>Ecdysozoa</taxon>
        <taxon>Arthropoda</taxon>
        <taxon>Hexapoda</taxon>
        <taxon>Insecta</taxon>
        <taxon>Pterygota</taxon>
        <taxon>Neoptera</taxon>
        <taxon>Endopterygota</taxon>
        <taxon>Neuroptera</taxon>
        <taxon>Hemerobiiformia</taxon>
        <taxon>Coniopterygidae</taxon>
        <taxon>Coniopteryginae</taxon>
        <taxon>Conwentzia</taxon>
    </lineage>
</organism>
<comment type="subcellular location">
    <subcellularLocation>
        <location evidence="1 15">Mitochondrion membrane</location>
        <topology evidence="1 15">Multi-pass membrane protein</topology>
    </subcellularLocation>
</comment>
<evidence type="ECO:0000256" key="12">
    <source>
        <dbReference type="ARBA" id="ARBA00023128"/>
    </source>
</evidence>
<gene>
    <name evidence="16" type="primary">ND6</name>
</gene>
<keyword evidence="9 15" id="KW-0249">Electron transport</keyword>
<keyword evidence="11 15" id="KW-0520">NAD</keyword>
<evidence type="ECO:0000256" key="1">
    <source>
        <dbReference type="ARBA" id="ARBA00004225"/>
    </source>
</evidence>
<keyword evidence="8 15" id="KW-1278">Translocase</keyword>
<evidence type="ECO:0000256" key="7">
    <source>
        <dbReference type="ARBA" id="ARBA00022692"/>
    </source>
</evidence>
<keyword evidence="7 15" id="KW-0812">Transmembrane</keyword>
<proteinExistence type="inferred from homology"/>
<sequence length="166" mass="19480">MFNLLMTMSIMNNFLFISMKSPMSMGLMLMIQIISMSLILGMLSINFWFSFILFIVMIGGLMVLFIYMTSLAPNNLFKMNNKFMMILIVTMFIIMMYFYLTSELLIFKKNLDMMSFMDTQESSLLIKLYNLPMNKLTWLMIMYLLMTLIIAAKLVKSNLGSIRQFN</sequence>
<comment type="catalytic activity">
    <reaction evidence="14 15">
        <text>a ubiquinone + NADH + 5 H(+)(in) = a ubiquinol + NAD(+) + 4 H(+)(out)</text>
        <dbReference type="Rhea" id="RHEA:29091"/>
        <dbReference type="Rhea" id="RHEA-COMP:9565"/>
        <dbReference type="Rhea" id="RHEA-COMP:9566"/>
        <dbReference type="ChEBI" id="CHEBI:15378"/>
        <dbReference type="ChEBI" id="CHEBI:16389"/>
        <dbReference type="ChEBI" id="CHEBI:17976"/>
        <dbReference type="ChEBI" id="CHEBI:57540"/>
        <dbReference type="ChEBI" id="CHEBI:57945"/>
        <dbReference type="EC" id="7.1.1.2"/>
    </reaction>
</comment>
<dbReference type="GeneID" id="67159295"/>
<keyword evidence="13 15" id="KW-0472">Membrane</keyword>
<dbReference type="CTD" id="4541"/>
<evidence type="ECO:0000256" key="14">
    <source>
        <dbReference type="ARBA" id="ARBA00049551"/>
    </source>
</evidence>